<dbReference type="AlphaFoldDB" id="A0A8J7QBA0"/>
<dbReference type="Proteomes" id="UP000664417">
    <property type="component" value="Unassembled WGS sequence"/>
</dbReference>
<keyword evidence="3" id="KW-1185">Reference proteome</keyword>
<dbReference type="RefSeq" id="WP_207861257.1">
    <property type="nucleotide sequence ID" value="NZ_JAFREP010000023.1"/>
</dbReference>
<feature type="transmembrane region" description="Helical" evidence="1">
    <location>
        <begin position="6"/>
        <end position="24"/>
    </location>
</feature>
<reference evidence="2" key="1">
    <citation type="submission" date="2021-03" db="EMBL/GenBank/DDBJ databases">
        <authorList>
            <person name="Wang G."/>
        </authorList>
    </citation>
    <scope>NUCLEOTIDE SEQUENCE</scope>
    <source>
        <strain evidence="2">KCTC 12899</strain>
    </source>
</reference>
<dbReference type="Pfam" id="PF04020">
    <property type="entry name" value="Phage_holin_4_2"/>
    <property type="match status" value="1"/>
</dbReference>
<evidence type="ECO:0000313" key="3">
    <source>
        <dbReference type="Proteomes" id="UP000664417"/>
    </source>
</evidence>
<keyword evidence="1" id="KW-0472">Membrane</keyword>
<feature type="transmembrane region" description="Helical" evidence="1">
    <location>
        <begin position="89"/>
        <end position="107"/>
    </location>
</feature>
<sequence length="110" mass="12194">MDLIVRTLVMSGVIFGVSSVMPGIKIKNFLTAVKVAVVYSLIHLLLFKVLVILTLPLSFLTLGLFTLVIQAGLLWLTDQIIEDFEIDNFGTTFLAALVISVLNWVLFKLI</sequence>
<comment type="caution">
    <text evidence="2">The sequence shown here is derived from an EMBL/GenBank/DDBJ whole genome shotgun (WGS) entry which is preliminary data.</text>
</comment>
<name>A0A8J7QBA0_9BACT</name>
<keyword evidence="1" id="KW-1133">Transmembrane helix</keyword>
<proteinExistence type="predicted"/>
<dbReference type="EMBL" id="JAFREP010000023">
    <property type="protein sequence ID" value="MBO1321282.1"/>
    <property type="molecule type" value="Genomic_DNA"/>
</dbReference>
<feature type="transmembrane region" description="Helical" evidence="1">
    <location>
        <begin position="36"/>
        <end position="53"/>
    </location>
</feature>
<feature type="transmembrane region" description="Helical" evidence="1">
    <location>
        <begin position="59"/>
        <end position="77"/>
    </location>
</feature>
<evidence type="ECO:0000313" key="2">
    <source>
        <dbReference type="EMBL" id="MBO1321282.1"/>
    </source>
</evidence>
<dbReference type="PANTHER" id="PTHR37309">
    <property type="entry name" value="SLR0284 PROTEIN"/>
    <property type="match status" value="1"/>
</dbReference>
<keyword evidence="1" id="KW-0812">Transmembrane</keyword>
<protein>
    <submittedName>
        <fullName evidence="2">Phage holin family protein</fullName>
    </submittedName>
</protein>
<dbReference type="PANTHER" id="PTHR37309:SF1">
    <property type="entry name" value="SLR0284 PROTEIN"/>
    <property type="match status" value="1"/>
</dbReference>
<dbReference type="InterPro" id="IPR007165">
    <property type="entry name" value="Phage_holin_4_2"/>
</dbReference>
<gene>
    <name evidence="2" type="ORF">J3U88_22570</name>
</gene>
<accession>A0A8J7QBA0</accession>
<organism evidence="2 3">
    <name type="scientific">Acanthopleuribacter pedis</name>
    <dbReference type="NCBI Taxonomy" id="442870"/>
    <lineage>
        <taxon>Bacteria</taxon>
        <taxon>Pseudomonadati</taxon>
        <taxon>Acidobacteriota</taxon>
        <taxon>Holophagae</taxon>
        <taxon>Acanthopleuribacterales</taxon>
        <taxon>Acanthopleuribacteraceae</taxon>
        <taxon>Acanthopleuribacter</taxon>
    </lineage>
</organism>
<evidence type="ECO:0000256" key="1">
    <source>
        <dbReference type="SAM" id="Phobius"/>
    </source>
</evidence>